<accession>S5N2W5</accession>
<dbReference type="EMBL" id="CP006608">
    <property type="protein sequence ID" value="AGR61368.1"/>
    <property type="molecule type" value="Genomic_DNA"/>
</dbReference>
<dbReference type="AlphaFoldDB" id="S5N2W5"/>
<evidence type="ECO:0000313" key="2">
    <source>
        <dbReference type="Proteomes" id="UP000015042"/>
    </source>
</evidence>
<dbReference type="PATRIC" id="fig|1197719.3.peg.4178"/>
<dbReference type="KEGG" id="sbz:A464_4185"/>
<evidence type="ECO:0000313" key="1">
    <source>
        <dbReference type="EMBL" id="AGR61368.1"/>
    </source>
</evidence>
<gene>
    <name evidence="1" type="ORF">A464_4185</name>
</gene>
<sequence length="60" mass="7006">MPFFAAHSRVFQHNLLEGRVKMTQRADYASHFYSLFAAINKSGRRLTGNEYLARKMQERG</sequence>
<name>S5N2W5_SALBN</name>
<organism evidence="1 2">
    <name type="scientific">Salmonella bongori N268-08</name>
    <dbReference type="NCBI Taxonomy" id="1197719"/>
    <lineage>
        <taxon>Bacteria</taxon>
        <taxon>Pseudomonadati</taxon>
        <taxon>Pseudomonadota</taxon>
        <taxon>Gammaproteobacteria</taxon>
        <taxon>Enterobacterales</taxon>
        <taxon>Enterobacteriaceae</taxon>
        <taxon>Salmonella</taxon>
    </lineage>
</organism>
<dbReference type="Proteomes" id="UP000015042">
    <property type="component" value="Chromosome"/>
</dbReference>
<protein>
    <submittedName>
        <fullName evidence="1">Uncharacterized protein</fullName>
    </submittedName>
</protein>
<proteinExistence type="predicted"/>
<dbReference type="HOGENOM" id="CLU_2939045_0_0_6"/>
<reference evidence="1 2" key="1">
    <citation type="submission" date="2013-07" db="EMBL/GenBank/DDBJ databases">
        <title>Genome sequence of Salmonella bongori N268-08 - a rare clinical isolate.</title>
        <authorList>
            <person name="Marti R."/>
            <person name="Hagens S."/>
            <person name="Loessner M.J."/>
            <person name="Klumpp J."/>
        </authorList>
    </citation>
    <scope>NUCLEOTIDE SEQUENCE [LARGE SCALE GENOMIC DNA]</scope>
    <source>
        <strain evidence="1 2">N268-08</strain>
    </source>
</reference>